<feature type="transmembrane region" description="Helical" evidence="6">
    <location>
        <begin position="380"/>
        <end position="400"/>
    </location>
</feature>
<dbReference type="Pfam" id="PF01943">
    <property type="entry name" value="Polysacc_synt"/>
    <property type="match status" value="1"/>
</dbReference>
<dbReference type="EMBL" id="ACKZ01000008">
    <property type="protein sequence ID" value="EEW37910.1"/>
    <property type="molecule type" value="Genomic_DNA"/>
</dbReference>
<dbReference type="PANTHER" id="PTHR30250:SF21">
    <property type="entry name" value="LIPID II FLIPPASE MURJ"/>
    <property type="match status" value="1"/>
</dbReference>
<evidence type="ECO:0000256" key="3">
    <source>
        <dbReference type="ARBA" id="ARBA00022692"/>
    </source>
</evidence>
<dbReference type="GO" id="GO:0005886">
    <property type="term" value="C:plasma membrane"/>
    <property type="evidence" value="ECO:0007669"/>
    <property type="project" value="UniProtKB-SubCell"/>
</dbReference>
<dbReference type="STRING" id="638301.HMPREF0444_0154"/>
<gene>
    <name evidence="7" type="ORF">HMPREF0444_0154</name>
</gene>
<dbReference type="InterPro" id="IPR002797">
    <property type="entry name" value="Polysacc_synth"/>
</dbReference>
<evidence type="ECO:0000256" key="5">
    <source>
        <dbReference type="ARBA" id="ARBA00023136"/>
    </source>
</evidence>
<feature type="transmembrane region" description="Helical" evidence="6">
    <location>
        <begin position="441"/>
        <end position="457"/>
    </location>
</feature>
<feature type="transmembrane region" description="Helical" evidence="6">
    <location>
        <begin position="537"/>
        <end position="555"/>
    </location>
</feature>
<dbReference type="InterPro" id="IPR050833">
    <property type="entry name" value="Poly_Biosynth_Transport"/>
</dbReference>
<organism evidence="7 8">
    <name type="scientific">Granulicatella adiacens ATCC 49175</name>
    <dbReference type="NCBI Taxonomy" id="638301"/>
    <lineage>
        <taxon>Bacteria</taxon>
        <taxon>Bacillati</taxon>
        <taxon>Bacillota</taxon>
        <taxon>Bacilli</taxon>
        <taxon>Lactobacillales</taxon>
        <taxon>Carnobacteriaceae</taxon>
        <taxon>Granulicatella</taxon>
    </lineage>
</organism>
<dbReference type="HOGENOM" id="CLU_022017_1_1_9"/>
<dbReference type="Proteomes" id="UP000005926">
    <property type="component" value="Unassembled WGS sequence"/>
</dbReference>
<feature type="transmembrane region" description="Helical" evidence="6">
    <location>
        <begin position="463"/>
        <end position="486"/>
    </location>
</feature>
<feature type="transmembrane region" description="Helical" evidence="6">
    <location>
        <begin position="168"/>
        <end position="191"/>
    </location>
</feature>
<reference evidence="7 8" key="1">
    <citation type="submission" date="2009-08" db="EMBL/GenBank/DDBJ databases">
        <authorList>
            <person name="Muzny D."/>
            <person name="Qin X."/>
            <person name="Deng J."/>
            <person name="Jiang H."/>
            <person name="Liu Y."/>
            <person name="Qu J."/>
            <person name="Song X.-Z."/>
            <person name="Zhang L."/>
            <person name="Thornton R."/>
            <person name="Coyle M."/>
            <person name="Francisco L."/>
            <person name="Jackson L."/>
            <person name="Javaid M."/>
            <person name="Korchina V."/>
            <person name="Kovar C."/>
            <person name="Mata R."/>
            <person name="Mathew T."/>
            <person name="Ngo R."/>
            <person name="Nguyen L."/>
            <person name="Nguyen N."/>
            <person name="Okwuonu G."/>
            <person name="Ongeri F."/>
            <person name="Pham C."/>
            <person name="Simmons D."/>
            <person name="Wilczek-Boney K."/>
            <person name="Hale W."/>
            <person name="Jakkamsetti A."/>
            <person name="Pham P."/>
            <person name="Ruth R."/>
            <person name="San Lucas F."/>
            <person name="Warren J."/>
            <person name="Zhang J."/>
            <person name="Zhao Z."/>
            <person name="Zhou C."/>
            <person name="Zhu D."/>
            <person name="Lee S."/>
            <person name="Bess C."/>
            <person name="Blankenburg K."/>
            <person name="Forbes L."/>
            <person name="Fu Q."/>
            <person name="Gubbala S."/>
            <person name="Hirani K."/>
            <person name="Jayaseelan J.C."/>
            <person name="Lara F."/>
            <person name="Munidasa M."/>
            <person name="Palculict T."/>
            <person name="Patil S."/>
            <person name="Pu L.-L."/>
            <person name="Saada N."/>
            <person name="Tang L."/>
            <person name="Weissenberger G."/>
            <person name="Zhu Y."/>
            <person name="Hemphill L."/>
            <person name="Shang Y."/>
            <person name="Youmans B."/>
            <person name="Ayvaz T."/>
            <person name="Ross M."/>
            <person name="Santibanez J."/>
            <person name="Aqrawi P."/>
            <person name="Gross S."/>
            <person name="Joshi V."/>
            <person name="Fowler G."/>
            <person name="Nazareth L."/>
            <person name="Reid J."/>
            <person name="Worley K."/>
            <person name="Petrosino J."/>
            <person name="Highlander S."/>
            <person name="Gibbs R."/>
        </authorList>
    </citation>
    <scope>NUCLEOTIDE SEQUENCE [LARGE SCALE GENOMIC DNA]</scope>
    <source>
        <strain evidence="7 8">ATCC 49175</strain>
    </source>
</reference>
<name>C8NE09_9LACT</name>
<dbReference type="CDD" id="cd13124">
    <property type="entry name" value="MATE_SpoVB_like"/>
    <property type="match status" value="1"/>
</dbReference>
<evidence type="ECO:0000256" key="2">
    <source>
        <dbReference type="ARBA" id="ARBA00022475"/>
    </source>
</evidence>
<proteinExistence type="predicted"/>
<feature type="transmembrane region" description="Helical" evidence="6">
    <location>
        <begin position="239"/>
        <end position="257"/>
    </location>
</feature>
<protein>
    <submittedName>
        <fullName evidence="7">Polysaccharide biosynthesis protein</fullName>
    </submittedName>
</protein>
<keyword evidence="5 6" id="KW-0472">Membrane</keyword>
<evidence type="ECO:0000313" key="8">
    <source>
        <dbReference type="Proteomes" id="UP000005926"/>
    </source>
</evidence>
<feature type="transmembrane region" description="Helical" evidence="6">
    <location>
        <begin position="90"/>
        <end position="114"/>
    </location>
</feature>
<accession>C8NE09</accession>
<feature type="transmembrane region" description="Helical" evidence="6">
    <location>
        <begin position="135"/>
        <end position="156"/>
    </location>
</feature>
<dbReference type="PANTHER" id="PTHR30250">
    <property type="entry name" value="PST FAMILY PREDICTED COLANIC ACID TRANSPORTER"/>
    <property type="match status" value="1"/>
</dbReference>
<dbReference type="AlphaFoldDB" id="C8NE09"/>
<dbReference type="eggNOG" id="COG2244">
    <property type="taxonomic scope" value="Bacteria"/>
</dbReference>
<dbReference type="PIRSF" id="PIRSF038958">
    <property type="entry name" value="PG_synth_SpoVB"/>
    <property type="match status" value="1"/>
</dbReference>
<keyword evidence="3 6" id="KW-0812">Transmembrane</keyword>
<feature type="transmembrane region" description="Helical" evidence="6">
    <location>
        <begin position="212"/>
        <end position="233"/>
    </location>
</feature>
<comment type="caution">
    <text evidence="7">The sequence shown here is derived from an EMBL/GenBank/DDBJ whole genome shotgun (WGS) entry which is preliminary data.</text>
</comment>
<feature type="transmembrane region" description="Helical" evidence="6">
    <location>
        <begin position="507"/>
        <end position="525"/>
    </location>
</feature>
<feature type="transmembrane region" description="Helical" evidence="6">
    <location>
        <begin position="412"/>
        <end position="434"/>
    </location>
</feature>
<evidence type="ECO:0000256" key="1">
    <source>
        <dbReference type="ARBA" id="ARBA00004651"/>
    </source>
</evidence>
<evidence type="ECO:0000313" key="7">
    <source>
        <dbReference type="EMBL" id="EEW37910.1"/>
    </source>
</evidence>
<comment type="subcellular location">
    <subcellularLocation>
        <location evidence="1">Cell membrane</location>
        <topology evidence="1">Multi-pass membrane protein</topology>
    </subcellularLocation>
</comment>
<feature type="transmembrane region" description="Helical" evidence="6">
    <location>
        <begin position="278"/>
        <end position="305"/>
    </location>
</feature>
<sequence length="580" mass="65290">MLAFYIKIMYSYGWYNLRKRIYQYMFKRKPYVGLSDKIRNQKNSQQILLESSSWLTIGNIVSRLLGALYIIPWGMWMGADRDNANYLYFIAYNIYALVLQISTAGIPVAISKIVADNHARRDYKTSWRLFKGTMLFMTFLGFVFAAGMYFAAPLFAKGATPEEIADSILVIRSLTPAVLIIPPLSLMRGYYQGYNEMAASAKSQLWEQVVRIVYMLALTYFVMRIVSGGYVLAVAHSTFAAFVGAVIAFLYLAYKMLRDHKGMMELMEEGRPERPLSFWKIILEVMREALPFVLVTSSIQIISLIDQETFQRFVPIFTTYSFEEGKELITLFGFNANKIIMIVISLAMSISTAALPLLAAHYSVNDREEVKRVIANNLGLFAYIMIPASVGMAIVSEPIYNVFYSPDPTGTYLLVVSCVMCVFLGLFVTFTYILQSMEQHIIAIKALGFTVIIKLLWQPMMMYFLGGAGPLIASSVAFFVATLYMCRHVLRLTRFDLNYVLKKFGQVLLASFAMAVTSAITLFAIKQVMPIGGKVRALIAVAVVGLVGVATYGLITLKNRLADEMLGARVGGIRRKLRMK</sequence>
<evidence type="ECO:0000256" key="4">
    <source>
        <dbReference type="ARBA" id="ARBA00022989"/>
    </source>
</evidence>
<keyword evidence="2" id="KW-1003">Cell membrane</keyword>
<keyword evidence="4 6" id="KW-1133">Transmembrane helix</keyword>
<dbReference type="InterPro" id="IPR024923">
    <property type="entry name" value="PG_synth_SpoVB"/>
</dbReference>
<evidence type="ECO:0000256" key="6">
    <source>
        <dbReference type="SAM" id="Phobius"/>
    </source>
</evidence>
<feature type="transmembrane region" description="Helical" evidence="6">
    <location>
        <begin position="47"/>
        <end position="70"/>
    </location>
</feature>
<keyword evidence="8" id="KW-1185">Reference proteome</keyword>
<feature type="transmembrane region" description="Helical" evidence="6">
    <location>
        <begin position="339"/>
        <end position="359"/>
    </location>
</feature>